<evidence type="ECO:0000256" key="1">
    <source>
        <dbReference type="SAM" id="MobiDB-lite"/>
    </source>
</evidence>
<evidence type="ECO:0000313" key="2">
    <source>
        <dbReference type="EMBL" id="KRV48005.1"/>
    </source>
</evidence>
<comment type="caution">
    <text evidence="2">The sequence shown here is derived from an EMBL/GenBank/DDBJ whole genome shotgun (WGS) entry which is preliminary data.</text>
</comment>
<dbReference type="Proteomes" id="UP000050867">
    <property type="component" value="Unassembled WGS sequence"/>
</dbReference>
<evidence type="ECO:0000313" key="3">
    <source>
        <dbReference type="Proteomes" id="UP000050867"/>
    </source>
</evidence>
<feature type="compositionally biased region" description="Basic residues" evidence="1">
    <location>
        <begin position="37"/>
        <end position="47"/>
    </location>
</feature>
<sequence length="127" mass="13468">MREGLLSDTGRSTHSDVPAAGVVGRQAGRCLASRPSSRSRRRPRVWRRPSYQAGPAARRRWRATSWAGTAGATSTAERSRSTWSRSGAGARSQPMRSPAQKVLDSDPTAITDSSCAARGGSCGPGAW</sequence>
<accession>A0A0T6LPR0</accession>
<gene>
    <name evidence="2" type="ORF">AQ490_27115</name>
</gene>
<keyword evidence="3" id="KW-1185">Reference proteome</keyword>
<dbReference type="EMBL" id="LLZU01000033">
    <property type="protein sequence ID" value="KRV48005.1"/>
    <property type="molecule type" value="Genomic_DNA"/>
</dbReference>
<feature type="region of interest" description="Disordered" evidence="1">
    <location>
        <begin position="1"/>
        <end position="127"/>
    </location>
</feature>
<name>A0A0T6LPR0_WENVI</name>
<organism evidence="2 3">
    <name type="scientific">Wenjunlia vitaminophila</name>
    <name type="common">Streptomyces vitaminophilus</name>
    <dbReference type="NCBI Taxonomy" id="76728"/>
    <lineage>
        <taxon>Bacteria</taxon>
        <taxon>Bacillati</taxon>
        <taxon>Actinomycetota</taxon>
        <taxon>Actinomycetes</taxon>
        <taxon>Kitasatosporales</taxon>
        <taxon>Streptomycetaceae</taxon>
        <taxon>Wenjunlia</taxon>
    </lineage>
</organism>
<reference evidence="2 3" key="1">
    <citation type="submission" date="2015-10" db="EMBL/GenBank/DDBJ databases">
        <title>Draft genome sequence of pyrrolomycin-producing Streptomyces vitaminophilus.</title>
        <authorList>
            <person name="Graham D.E."/>
            <person name="Mahan K.M."/>
            <person name="Klingeman D.M."/>
            <person name="Hettich R.L."/>
            <person name="Parry R.J."/>
        </authorList>
    </citation>
    <scope>NUCLEOTIDE SEQUENCE [LARGE SCALE GENOMIC DNA]</scope>
    <source>
        <strain evidence="2 3">ATCC 31673</strain>
    </source>
</reference>
<feature type="compositionally biased region" description="Low complexity" evidence="1">
    <location>
        <begin position="63"/>
        <end position="86"/>
    </location>
</feature>
<protein>
    <submittedName>
        <fullName evidence="2">Uncharacterized protein</fullName>
    </submittedName>
</protein>
<dbReference type="AlphaFoldDB" id="A0A0T6LPR0"/>
<proteinExistence type="predicted"/>